<name>A0A9X9QFE0_BLUGR</name>
<accession>A0A9X9QFE0</accession>
<gene>
    <name evidence="1" type="ORF">BGT96224V316_LOCUS6896</name>
</gene>
<reference evidence="1 2" key="1">
    <citation type="submission" date="2018-08" db="EMBL/GenBank/DDBJ databases">
        <authorList>
            <person name="Muller C M."/>
        </authorList>
    </citation>
    <scope>NUCLEOTIDE SEQUENCE [LARGE SCALE GENOMIC DNA]</scope>
</reference>
<keyword evidence="2" id="KW-1185">Reference proteome</keyword>
<protein>
    <submittedName>
        <fullName evidence="1">Bgt-20712</fullName>
    </submittedName>
</protein>
<organism evidence="1 2">
    <name type="scientific">Blumeria graminis f. sp. tritici</name>
    <dbReference type="NCBI Taxonomy" id="62690"/>
    <lineage>
        <taxon>Eukaryota</taxon>
        <taxon>Fungi</taxon>
        <taxon>Dikarya</taxon>
        <taxon>Ascomycota</taxon>
        <taxon>Pezizomycotina</taxon>
        <taxon>Leotiomycetes</taxon>
        <taxon>Erysiphales</taxon>
        <taxon>Erysiphaceae</taxon>
        <taxon>Blumeria</taxon>
    </lineage>
</organism>
<evidence type="ECO:0000313" key="2">
    <source>
        <dbReference type="Proteomes" id="UP000324639"/>
    </source>
</evidence>
<dbReference type="AlphaFoldDB" id="A0A9X9QFE0"/>
<dbReference type="Proteomes" id="UP000324639">
    <property type="component" value="Chromosome Bgt_-09"/>
</dbReference>
<dbReference type="EMBL" id="LR026992">
    <property type="protein sequence ID" value="VDB93141.1"/>
    <property type="molecule type" value="Genomic_DNA"/>
</dbReference>
<proteinExistence type="predicted"/>
<sequence>MDTVSTGVKFRIFDKEILRTQLYACQGFGCRSAGDTKNSAVIGWCSGTSSWPNSQARSR</sequence>
<evidence type="ECO:0000313" key="1">
    <source>
        <dbReference type="EMBL" id="VDB93141.1"/>
    </source>
</evidence>